<evidence type="ECO:0000256" key="5">
    <source>
        <dbReference type="RuleBase" id="RU361133"/>
    </source>
</evidence>
<dbReference type="InterPro" id="IPR001711">
    <property type="entry name" value="PLipase_C_Pinositol-sp_Y"/>
</dbReference>
<accession>A0A4U5LXM5</accession>
<dbReference type="PROSITE" id="PS50008">
    <property type="entry name" value="PIPLC_Y_DOMAIN"/>
    <property type="match status" value="1"/>
</dbReference>
<dbReference type="AlphaFoldDB" id="A0A4U5LXM5"/>
<dbReference type="InterPro" id="IPR011992">
    <property type="entry name" value="EF-hand-dom_pair"/>
</dbReference>
<name>A0A4U5LXM5_STECR</name>
<dbReference type="Gene3D" id="3.20.20.190">
    <property type="entry name" value="Phosphatidylinositol (PI) phosphodiesterase"/>
    <property type="match status" value="2"/>
</dbReference>
<keyword evidence="3 5" id="KW-0442">Lipid degradation</keyword>
<dbReference type="InterPro" id="IPR000909">
    <property type="entry name" value="PLipase_C_PInositol-sp_X_dom"/>
</dbReference>
<dbReference type="Proteomes" id="UP000298663">
    <property type="component" value="Unassembled WGS sequence"/>
</dbReference>
<sequence length="954" mass="108606">MPLRAEEVPDEFVRGDAFWGKVHYTTQLRVDPRGHILYWTTDLLTSAKESSKRALHPVASGQLCPYVFFDEIVDVRVTEEIKDDTTAQFSRYRYSMTVITNKDFVSPRMWPFRHLDKKIVEKWESFIMKWAYKLKKEYHGVTYYLQKLLAPHIYCCPSDTISMHTIIDVFSPKTRHSNQMLVDYVIHDSPFKDQKSAAPVLLKKAWLHENMLADIIISACKMAPKKKSQKSLQSRALSELFASICNDGILNDEGLKNFLNETQRDPRLNEEAYRKVFTGTARRLSRRYSVTSSEYLDFRGFLRYLLSDDNTELNPKRFQYDETSLTEPLSAYYINSSHNTYQIDEQIYGHADVEIYRQILLSGCRCIELDCWDGNDGIEILHGNAFCSSVPFRDVCYAIKETAFKTSNLPVLLSIENHCNKANQKRMAQIFKEILGDLLLTDALEDHPLEPWVCLPSPLKLRNKILLKGKKPSSEMRTMSRSDTSSSILSEGGEEATNGTPTVEEVSKVEEKKEKVPLATEERRATLQRGNAIIRKQSPMRLRSVTNPENPRVIKGPDLPGYMSVTRRFGLAIMAELDEEEQKESKGSVLLPKLIPIQNPIPPGEQHKLLKASLSALRNNASQLDTSQKNQIAEMHKNGLAVTDSTLSHLINYLQTMSPKEKEAAKNSKIPYDVHYKMRSESESCLDKADFNWSTGFNALNLTRIYPKGTRFSSDNYNPWKHWACGCQMVALNFQTRNPPMQLNQTLFEENGRSGYVLKPKCLRDPNVKVDYYSTRITGVIPDQLEVTVIGAFMLSSLGAGDQKALVSHVQVGLYDMPQDTTQDFCTPKGMENGLVTTYTGDTPNEFPKVVFEEVVKPEYAFLYFNIVDQKSGQTVAQRFLPVHKLQPGFRFVVLRDSANRPAGPACLLVRMKVAHFLAPAAQVMAEKFAQPLDALKAREELKDKFANPLGYSF</sequence>
<gene>
    <name evidence="8" type="ORF">L596_028168</name>
</gene>
<comment type="catalytic activity">
    <reaction evidence="5">
        <text>a 1,2-diacyl-sn-glycero-3-phospho-(1D-myo-inositol-4,5-bisphosphate) + H2O = 1D-myo-inositol 1,4,5-trisphosphate + a 1,2-diacyl-sn-glycerol + H(+)</text>
        <dbReference type="Rhea" id="RHEA:33179"/>
        <dbReference type="ChEBI" id="CHEBI:15377"/>
        <dbReference type="ChEBI" id="CHEBI:15378"/>
        <dbReference type="ChEBI" id="CHEBI:17815"/>
        <dbReference type="ChEBI" id="CHEBI:58456"/>
        <dbReference type="ChEBI" id="CHEBI:203600"/>
        <dbReference type="EC" id="3.1.4.11"/>
    </reaction>
</comment>
<evidence type="ECO:0000256" key="6">
    <source>
        <dbReference type="SAM" id="MobiDB-lite"/>
    </source>
</evidence>
<evidence type="ECO:0000313" key="8">
    <source>
        <dbReference type="EMBL" id="TKR60996.1"/>
    </source>
</evidence>
<evidence type="ECO:0000313" key="9">
    <source>
        <dbReference type="Proteomes" id="UP000298663"/>
    </source>
</evidence>
<dbReference type="GO" id="GO:0004435">
    <property type="term" value="F:phosphatidylinositol-4,5-bisphosphate phospholipase C activity"/>
    <property type="evidence" value="ECO:0007669"/>
    <property type="project" value="UniProtKB-EC"/>
</dbReference>
<feature type="compositionally biased region" description="Low complexity" evidence="6">
    <location>
        <begin position="481"/>
        <end position="491"/>
    </location>
</feature>
<feature type="compositionally biased region" description="Basic and acidic residues" evidence="6">
    <location>
        <begin position="505"/>
        <end position="520"/>
    </location>
</feature>
<evidence type="ECO:0000256" key="4">
    <source>
        <dbReference type="ARBA" id="ARBA00023098"/>
    </source>
</evidence>
<dbReference type="GO" id="GO:0051209">
    <property type="term" value="P:release of sequestered calcium ion into cytosol"/>
    <property type="evidence" value="ECO:0007669"/>
    <property type="project" value="TreeGrafter"/>
</dbReference>
<feature type="region of interest" description="Disordered" evidence="6">
    <location>
        <begin position="470"/>
        <end position="520"/>
    </location>
</feature>
<dbReference type="SMART" id="SM00149">
    <property type="entry name" value="PLCYc"/>
    <property type="match status" value="1"/>
</dbReference>
<evidence type="ECO:0000256" key="1">
    <source>
        <dbReference type="ARBA" id="ARBA00012368"/>
    </source>
</evidence>
<dbReference type="InterPro" id="IPR035892">
    <property type="entry name" value="C2_domain_sf"/>
</dbReference>
<dbReference type="InterPro" id="IPR017946">
    <property type="entry name" value="PLC-like_Pdiesterase_TIM-brl"/>
</dbReference>
<dbReference type="PROSITE" id="PS50007">
    <property type="entry name" value="PIPLC_X_DOMAIN"/>
    <property type="match status" value="1"/>
</dbReference>
<dbReference type="EMBL" id="AZBU02000011">
    <property type="protein sequence ID" value="TKR60996.1"/>
    <property type="molecule type" value="Genomic_DNA"/>
</dbReference>
<reference evidence="8 9" key="2">
    <citation type="journal article" date="2019" name="G3 (Bethesda)">
        <title>Hybrid Assembly of the Genome of the Entomopathogenic Nematode Steinernema carpocapsae Identifies the X-Chromosome.</title>
        <authorList>
            <person name="Serra L."/>
            <person name="Macchietto M."/>
            <person name="Macias-Munoz A."/>
            <person name="McGill C.J."/>
            <person name="Rodriguez I.M."/>
            <person name="Rodriguez B."/>
            <person name="Murad R."/>
            <person name="Mortazavi A."/>
        </authorList>
    </citation>
    <scope>NUCLEOTIDE SEQUENCE [LARGE SCALE GENOMIC DNA]</scope>
    <source>
        <strain evidence="8 9">ALL</strain>
    </source>
</reference>
<dbReference type="GO" id="GO:0048015">
    <property type="term" value="P:phosphatidylinositol-mediated signaling"/>
    <property type="evidence" value="ECO:0007669"/>
    <property type="project" value="TreeGrafter"/>
</dbReference>
<dbReference type="SUPFAM" id="SSF51695">
    <property type="entry name" value="PLC-like phosphodiesterases"/>
    <property type="match status" value="1"/>
</dbReference>
<keyword evidence="9" id="KW-1185">Reference proteome</keyword>
<dbReference type="STRING" id="34508.A0A4U5LXM5"/>
<protein>
    <recommendedName>
        <fullName evidence="1 5">Phosphoinositide phospholipase C</fullName>
        <ecNumber evidence="1 5">3.1.4.11</ecNumber>
    </recommendedName>
</protein>
<dbReference type="Gene3D" id="2.30.29.240">
    <property type="match status" value="1"/>
</dbReference>
<dbReference type="EC" id="3.1.4.11" evidence="1 5"/>
<dbReference type="GO" id="GO:0016042">
    <property type="term" value="P:lipid catabolic process"/>
    <property type="evidence" value="ECO:0007669"/>
    <property type="project" value="UniProtKB-KW"/>
</dbReference>
<dbReference type="PANTHER" id="PTHR10336">
    <property type="entry name" value="PHOSPHOINOSITIDE-SPECIFIC PHOSPHOLIPASE C FAMILY PROTEIN"/>
    <property type="match status" value="1"/>
</dbReference>
<dbReference type="SUPFAM" id="SSF47473">
    <property type="entry name" value="EF-hand"/>
    <property type="match status" value="1"/>
</dbReference>
<dbReference type="Pfam" id="PF00388">
    <property type="entry name" value="PI-PLC-X"/>
    <property type="match status" value="1"/>
</dbReference>
<dbReference type="OrthoDB" id="269822at2759"/>
<feature type="domain" description="PI-PLC Y-box" evidence="7">
    <location>
        <begin position="647"/>
        <end position="764"/>
    </location>
</feature>
<keyword evidence="2 5" id="KW-0378">Hydrolase</keyword>
<reference evidence="8 9" key="1">
    <citation type="journal article" date="2015" name="Genome Biol.">
        <title>Comparative genomics of Steinernema reveals deeply conserved gene regulatory networks.</title>
        <authorList>
            <person name="Dillman A.R."/>
            <person name="Macchietto M."/>
            <person name="Porter C.F."/>
            <person name="Rogers A."/>
            <person name="Williams B."/>
            <person name="Antoshechkin I."/>
            <person name="Lee M.M."/>
            <person name="Goodwin Z."/>
            <person name="Lu X."/>
            <person name="Lewis E.E."/>
            <person name="Goodrich-Blair H."/>
            <person name="Stock S.P."/>
            <person name="Adams B.J."/>
            <person name="Sternberg P.W."/>
            <person name="Mortazavi A."/>
        </authorList>
    </citation>
    <scope>NUCLEOTIDE SEQUENCE [LARGE SCALE GENOMIC DNA]</scope>
    <source>
        <strain evidence="8 9">ALL</strain>
    </source>
</reference>
<dbReference type="PRINTS" id="PR00390">
    <property type="entry name" value="PHPHLIPASEC"/>
</dbReference>
<dbReference type="Gene3D" id="2.60.40.150">
    <property type="entry name" value="C2 domain"/>
    <property type="match status" value="1"/>
</dbReference>
<evidence type="ECO:0000256" key="3">
    <source>
        <dbReference type="ARBA" id="ARBA00022963"/>
    </source>
</evidence>
<organism evidence="8 9">
    <name type="scientific">Steinernema carpocapsae</name>
    <name type="common">Entomopathogenic nematode</name>
    <dbReference type="NCBI Taxonomy" id="34508"/>
    <lineage>
        <taxon>Eukaryota</taxon>
        <taxon>Metazoa</taxon>
        <taxon>Ecdysozoa</taxon>
        <taxon>Nematoda</taxon>
        <taxon>Chromadorea</taxon>
        <taxon>Rhabditida</taxon>
        <taxon>Tylenchina</taxon>
        <taxon>Panagrolaimomorpha</taxon>
        <taxon>Strongyloidoidea</taxon>
        <taxon>Steinernematidae</taxon>
        <taxon>Steinernema</taxon>
    </lineage>
</organism>
<evidence type="ECO:0000256" key="2">
    <source>
        <dbReference type="ARBA" id="ARBA00022801"/>
    </source>
</evidence>
<dbReference type="InterPro" id="IPR001192">
    <property type="entry name" value="PI-PLC_fam"/>
</dbReference>
<dbReference type="Gene3D" id="1.10.238.10">
    <property type="entry name" value="EF-hand"/>
    <property type="match status" value="1"/>
</dbReference>
<dbReference type="Pfam" id="PF00387">
    <property type="entry name" value="PI-PLC-Y"/>
    <property type="match status" value="1"/>
</dbReference>
<comment type="caution">
    <text evidence="8">The sequence shown here is derived from an EMBL/GenBank/DDBJ whole genome shotgun (WGS) entry which is preliminary data.</text>
</comment>
<evidence type="ECO:0000259" key="7">
    <source>
        <dbReference type="PROSITE" id="PS50008"/>
    </source>
</evidence>
<dbReference type="PANTHER" id="PTHR10336:SF36">
    <property type="entry name" value="1-PHOSPHATIDYLINOSITOL 4,5-BISPHOSPHATE PHOSPHODIESTERASE BETA-4"/>
    <property type="match status" value="1"/>
</dbReference>
<proteinExistence type="predicted"/>
<keyword evidence="4 5" id="KW-0443">Lipid metabolism</keyword>
<dbReference type="GO" id="GO:0046488">
    <property type="term" value="P:phosphatidylinositol metabolic process"/>
    <property type="evidence" value="ECO:0007669"/>
    <property type="project" value="TreeGrafter"/>
</dbReference>
<dbReference type="SMART" id="SM00148">
    <property type="entry name" value="PLCXc"/>
    <property type="match status" value="1"/>
</dbReference>